<evidence type="ECO:0000259" key="2">
    <source>
        <dbReference type="Pfam" id="PF13240"/>
    </source>
</evidence>
<keyword evidence="1" id="KW-0472">Membrane</keyword>
<dbReference type="Pfam" id="PF13240">
    <property type="entry name" value="Zn_Ribbon_1"/>
    <property type="match status" value="1"/>
</dbReference>
<gene>
    <name evidence="3" type="ORF">MBBTH_04930</name>
</gene>
<feature type="domain" description="Zinc-ribbon" evidence="2">
    <location>
        <begin position="4"/>
        <end position="23"/>
    </location>
</feature>
<organism evidence="3 4">
    <name type="scientific">Methanobrevibacter thaueri</name>
    <dbReference type="NCBI Taxonomy" id="190975"/>
    <lineage>
        <taxon>Archaea</taxon>
        <taxon>Methanobacteriati</taxon>
        <taxon>Methanobacteriota</taxon>
        <taxon>Methanomada group</taxon>
        <taxon>Methanobacteria</taxon>
        <taxon>Methanobacteriales</taxon>
        <taxon>Methanobacteriaceae</taxon>
        <taxon>Methanobrevibacter</taxon>
    </lineage>
</organism>
<keyword evidence="1" id="KW-1133">Transmembrane helix</keyword>
<dbReference type="AlphaFoldDB" id="A0A315XNI7"/>
<dbReference type="Proteomes" id="UP000251717">
    <property type="component" value="Unassembled WGS sequence"/>
</dbReference>
<feature type="transmembrane region" description="Helical" evidence="1">
    <location>
        <begin position="50"/>
        <end position="68"/>
    </location>
</feature>
<dbReference type="InterPro" id="IPR026870">
    <property type="entry name" value="Zinc_ribbon_dom"/>
</dbReference>
<reference evidence="3 4" key="1">
    <citation type="submission" date="2017-03" db="EMBL/GenBank/DDBJ databases">
        <title>Genome sequence of Methanobrevibacter thaueri.</title>
        <authorList>
            <person name="Poehlein A."/>
            <person name="Seedorf H."/>
            <person name="Daniel R."/>
        </authorList>
    </citation>
    <scope>NUCLEOTIDE SEQUENCE [LARGE SCALE GENOMIC DNA]</scope>
    <source>
        <strain evidence="3 4">DSM 11995</strain>
    </source>
</reference>
<evidence type="ECO:0000313" key="3">
    <source>
        <dbReference type="EMBL" id="PWB87906.1"/>
    </source>
</evidence>
<proteinExistence type="predicted"/>
<dbReference type="OrthoDB" id="78092at2157"/>
<sequence>MVRCPRCGYENSPTSVYCDNCAYLLADSDGNRIKNTRRETSWNMGLGKKIVIVLGIIVIAFLLFSFIYNNTQPSYQDSLNVITDDGSNLQSSSYPYKAVIIYEGSWYAEMGDPNYLVKESGYGNKSFVLDCAAWDRIAIDVQKQDYGSGELTVQLVKNGEVVEEKSSTNVTGHLVINYNY</sequence>
<accession>A0A315XNI7</accession>
<name>A0A315XNI7_9EURY</name>
<protein>
    <recommendedName>
        <fullName evidence="2">Zinc-ribbon domain-containing protein</fullName>
    </recommendedName>
</protein>
<keyword evidence="1" id="KW-0812">Transmembrane</keyword>
<evidence type="ECO:0000313" key="4">
    <source>
        <dbReference type="Proteomes" id="UP000251717"/>
    </source>
</evidence>
<dbReference type="EMBL" id="MZGS01000016">
    <property type="protein sequence ID" value="PWB87906.1"/>
    <property type="molecule type" value="Genomic_DNA"/>
</dbReference>
<comment type="caution">
    <text evidence="3">The sequence shown here is derived from an EMBL/GenBank/DDBJ whole genome shotgun (WGS) entry which is preliminary data.</text>
</comment>
<keyword evidence="4" id="KW-1185">Reference proteome</keyword>
<evidence type="ECO:0000256" key="1">
    <source>
        <dbReference type="SAM" id="Phobius"/>
    </source>
</evidence>